<evidence type="ECO:0000256" key="3">
    <source>
        <dbReference type="ARBA" id="ARBA00022502"/>
    </source>
</evidence>
<dbReference type="Pfam" id="PF10277">
    <property type="entry name" value="Frag1"/>
    <property type="match status" value="1"/>
</dbReference>
<keyword evidence="5 8" id="KW-1133">Transmembrane helix</keyword>
<evidence type="ECO:0000259" key="9">
    <source>
        <dbReference type="Pfam" id="PF10277"/>
    </source>
</evidence>
<dbReference type="GeneID" id="101847398"/>
<organism evidence="10 11">
    <name type="scientific">Aplysia californica</name>
    <name type="common">California sea hare</name>
    <dbReference type="NCBI Taxonomy" id="6500"/>
    <lineage>
        <taxon>Eukaryota</taxon>
        <taxon>Metazoa</taxon>
        <taxon>Spiralia</taxon>
        <taxon>Lophotrochozoa</taxon>
        <taxon>Mollusca</taxon>
        <taxon>Gastropoda</taxon>
        <taxon>Heterobranchia</taxon>
        <taxon>Euthyneura</taxon>
        <taxon>Tectipleura</taxon>
        <taxon>Aplysiida</taxon>
        <taxon>Aplysioidea</taxon>
        <taxon>Aplysiidae</taxon>
        <taxon>Aplysia</taxon>
    </lineage>
</organism>
<name>A0ABM0JDG4_APLCA</name>
<protein>
    <submittedName>
        <fullName evidence="11">Post-GPI attachment to proteins factor 2 isoform X1</fullName>
    </submittedName>
</protein>
<dbReference type="PANTHER" id="PTHR12892:SF11">
    <property type="entry name" value="POST-GPI ATTACHMENT TO PROTEINS FACTOR 2"/>
    <property type="match status" value="1"/>
</dbReference>
<reference evidence="11" key="1">
    <citation type="submission" date="2025-08" db="UniProtKB">
        <authorList>
            <consortium name="RefSeq"/>
        </authorList>
    </citation>
    <scope>IDENTIFICATION</scope>
</reference>
<dbReference type="RefSeq" id="XP_005091173.1">
    <property type="nucleotide sequence ID" value="XM_005091116.3"/>
</dbReference>
<feature type="domain" description="CWH43-like N-terminal" evidence="9">
    <location>
        <begin position="18"/>
        <end position="241"/>
    </location>
</feature>
<feature type="transmembrane region" description="Helical" evidence="8">
    <location>
        <begin position="106"/>
        <end position="131"/>
    </location>
</feature>
<evidence type="ECO:0000313" key="10">
    <source>
        <dbReference type="Proteomes" id="UP000694888"/>
    </source>
</evidence>
<evidence type="ECO:0000256" key="2">
    <source>
        <dbReference type="ARBA" id="ARBA00007414"/>
    </source>
</evidence>
<dbReference type="PANTHER" id="PTHR12892">
    <property type="entry name" value="FGF RECEPTOR ACTIVATING PROTEIN 1"/>
    <property type="match status" value="1"/>
</dbReference>
<evidence type="ECO:0000256" key="7">
    <source>
        <dbReference type="ARBA" id="ARBA00023136"/>
    </source>
</evidence>
<dbReference type="Proteomes" id="UP000694888">
    <property type="component" value="Unplaced"/>
</dbReference>
<accession>A0ABM0JDG4</accession>
<gene>
    <name evidence="11" type="primary">LOC101847398</name>
</gene>
<evidence type="ECO:0000256" key="4">
    <source>
        <dbReference type="ARBA" id="ARBA00022692"/>
    </source>
</evidence>
<feature type="transmembrane region" description="Helical" evidence="8">
    <location>
        <begin position="183"/>
        <end position="203"/>
    </location>
</feature>
<dbReference type="InterPro" id="IPR039545">
    <property type="entry name" value="PGAP2"/>
</dbReference>
<evidence type="ECO:0000256" key="6">
    <source>
        <dbReference type="ARBA" id="ARBA00023034"/>
    </source>
</evidence>
<keyword evidence="3" id="KW-0337">GPI-anchor biosynthesis</keyword>
<keyword evidence="7 8" id="KW-0472">Membrane</keyword>
<evidence type="ECO:0000256" key="1">
    <source>
        <dbReference type="ARBA" id="ARBA00004653"/>
    </source>
</evidence>
<evidence type="ECO:0000313" key="11">
    <source>
        <dbReference type="RefSeq" id="XP_005091173.1"/>
    </source>
</evidence>
<keyword evidence="4 8" id="KW-0812">Transmembrane</keyword>
<feature type="transmembrane region" description="Helical" evidence="8">
    <location>
        <begin position="21"/>
        <end position="39"/>
    </location>
</feature>
<feature type="transmembrane region" description="Helical" evidence="8">
    <location>
        <begin position="71"/>
        <end position="94"/>
    </location>
</feature>
<comment type="similarity">
    <text evidence="2">Belongs to the PGAP2 family.</text>
</comment>
<proteinExistence type="inferred from homology"/>
<keyword evidence="6" id="KW-0333">Golgi apparatus</keyword>
<sequence>MTYDAKRKHLFQIEFPFMAKIVCGLPLFATLFCVIWSIIFDFKQATATHCRVPNYLPSVSAAIGSFTPQRYVWRICIALHATPRFMIAVAYYNYHTSVHIGKNNEAYKALAALNSLCHIVEVASLVGLTFVSSTENHDAHEHMFISFMAAGLIYMLLTIYLFSRGRSHNGTLMTHQEMKSLKLKQLFFTLNVSIFLISVYVFFRHNWYCEPGVYTAFAAGEYLVIVTNICFHYTANIDLGTSFLSLALPSKQDTPPPRSWLYHNEILPR</sequence>
<keyword evidence="10" id="KW-1185">Reference proteome</keyword>
<evidence type="ECO:0000256" key="5">
    <source>
        <dbReference type="ARBA" id="ARBA00022989"/>
    </source>
</evidence>
<dbReference type="InterPro" id="IPR019402">
    <property type="entry name" value="CWH43_N"/>
</dbReference>
<evidence type="ECO:0000256" key="8">
    <source>
        <dbReference type="SAM" id="Phobius"/>
    </source>
</evidence>
<comment type="subcellular location">
    <subcellularLocation>
        <location evidence="1">Golgi apparatus membrane</location>
        <topology evidence="1">Multi-pass membrane protein</topology>
    </subcellularLocation>
</comment>
<feature type="transmembrane region" description="Helical" evidence="8">
    <location>
        <begin position="143"/>
        <end position="162"/>
    </location>
</feature>